<reference evidence="1" key="2">
    <citation type="submission" date="2013-04" db="UniProtKB">
        <authorList>
            <consortium name="EnsemblPlants"/>
        </authorList>
    </citation>
    <scope>IDENTIFICATION</scope>
</reference>
<reference evidence="1" key="1">
    <citation type="journal article" date="2013" name="Nat. Commun.">
        <title>Whole-genome sequencing of Oryza brachyantha reveals mechanisms underlying Oryza genome evolution.</title>
        <authorList>
            <person name="Chen J."/>
            <person name="Huang Q."/>
            <person name="Gao D."/>
            <person name="Wang J."/>
            <person name="Lang Y."/>
            <person name="Liu T."/>
            <person name="Li B."/>
            <person name="Bai Z."/>
            <person name="Luis Goicoechea J."/>
            <person name="Liang C."/>
            <person name="Chen C."/>
            <person name="Zhang W."/>
            <person name="Sun S."/>
            <person name="Liao Y."/>
            <person name="Zhang X."/>
            <person name="Yang L."/>
            <person name="Song C."/>
            <person name="Wang M."/>
            <person name="Shi J."/>
            <person name="Liu G."/>
            <person name="Liu J."/>
            <person name="Zhou H."/>
            <person name="Zhou W."/>
            <person name="Yu Q."/>
            <person name="An N."/>
            <person name="Chen Y."/>
            <person name="Cai Q."/>
            <person name="Wang B."/>
            <person name="Liu B."/>
            <person name="Min J."/>
            <person name="Huang Y."/>
            <person name="Wu H."/>
            <person name="Li Z."/>
            <person name="Zhang Y."/>
            <person name="Yin Y."/>
            <person name="Song W."/>
            <person name="Jiang J."/>
            <person name="Jackson S.A."/>
            <person name="Wing R.A."/>
            <person name="Wang J."/>
            <person name="Chen M."/>
        </authorList>
    </citation>
    <scope>NUCLEOTIDE SEQUENCE [LARGE SCALE GENOMIC DNA]</scope>
    <source>
        <strain evidence="1">cv. IRGC 101232</strain>
    </source>
</reference>
<dbReference type="STRING" id="4533.J3LP20"/>
<evidence type="ECO:0000313" key="2">
    <source>
        <dbReference type="Proteomes" id="UP000006038"/>
    </source>
</evidence>
<proteinExistence type="predicted"/>
<protein>
    <submittedName>
        <fullName evidence="1">Uncharacterized protein</fullName>
    </submittedName>
</protein>
<dbReference type="Gramene" id="OB03G27960.1">
    <property type="protein sequence ID" value="OB03G27960.1"/>
    <property type="gene ID" value="OB03G27960"/>
</dbReference>
<dbReference type="AlphaFoldDB" id="J3LP20"/>
<dbReference type="EnsemblPlants" id="OB03G27960.1">
    <property type="protein sequence ID" value="OB03G27960.1"/>
    <property type="gene ID" value="OB03G27960"/>
</dbReference>
<accession>J3LP20</accession>
<keyword evidence="2" id="KW-1185">Reference proteome</keyword>
<organism evidence="1">
    <name type="scientific">Oryza brachyantha</name>
    <name type="common">malo sina</name>
    <dbReference type="NCBI Taxonomy" id="4533"/>
    <lineage>
        <taxon>Eukaryota</taxon>
        <taxon>Viridiplantae</taxon>
        <taxon>Streptophyta</taxon>
        <taxon>Embryophyta</taxon>
        <taxon>Tracheophyta</taxon>
        <taxon>Spermatophyta</taxon>
        <taxon>Magnoliopsida</taxon>
        <taxon>Liliopsida</taxon>
        <taxon>Poales</taxon>
        <taxon>Poaceae</taxon>
        <taxon>BOP clade</taxon>
        <taxon>Oryzoideae</taxon>
        <taxon>Oryzeae</taxon>
        <taxon>Oryzinae</taxon>
        <taxon>Oryza</taxon>
    </lineage>
</organism>
<dbReference type="Proteomes" id="UP000006038">
    <property type="component" value="Chromosome 3"/>
</dbReference>
<sequence>MAWAGGEEEMREYGAKLLELYSADYTQVDQELDLAGVLHVVDAFSVEQITEENSLSANLLSKVKDALAKVEDIKAKDLKSKILRRKNKIRILLKKTHLFEKDVGINLNKDDSADVSTLK</sequence>
<dbReference type="HOGENOM" id="CLU_2065107_0_0_1"/>
<evidence type="ECO:0000313" key="1">
    <source>
        <dbReference type="EnsemblPlants" id="OB03G27960.1"/>
    </source>
</evidence>
<name>J3LP20_ORYBR</name>